<keyword evidence="2" id="KW-1133">Transmembrane helix</keyword>
<evidence type="ECO:0000256" key="2">
    <source>
        <dbReference type="SAM" id="Phobius"/>
    </source>
</evidence>
<feature type="transmembrane region" description="Helical" evidence="2">
    <location>
        <begin position="300"/>
        <end position="321"/>
    </location>
</feature>
<evidence type="ECO:0000256" key="1">
    <source>
        <dbReference type="SAM" id="Coils"/>
    </source>
</evidence>
<evidence type="ECO:0000313" key="4">
    <source>
        <dbReference type="Proteomes" id="UP000662904"/>
    </source>
</evidence>
<name>A0A8A0RU17_9FIRM</name>
<keyword evidence="4" id="KW-1185">Reference proteome</keyword>
<feature type="transmembrane region" description="Helical" evidence="2">
    <location>
        <begin position="273"/>
        <end position="293"/>
    </location>
</feature>
<dbReference type="RefSeq" id="WP_206707941.1">
    <property type="nucleotide sequence ID" value="NZ_CP059066.1"/>
</dbReference>
<feature type="transmembrane region" description="Helical" evidence="2">
    <location>
        <begin position="327"/>
        <end position="349"/>
    </location>
</feature>
<sequence>MSGKITALAVLLLLVFSFIFIPYANASEEQDLGSYWGGQFNLKEESPGESVLTRIFANFLIAPVNFLTKIIGLQDPVTLIFGIVPGDKQPPEGFMPPEERILYTFTEEQFSAVSRFFDSARGFLLPLVVAALAVIAALTAVKTLGFGGSSRDRAEIKDLLTGSVVFFVSIAVLPAFLELFFGITWLLTKFAASVAGADALKHGFLCMIPEVSGYSLGSVLVAWLFIFSIGLLNFQYNLRLLALGILILLFPFAAFISVFPARRGTISMWFSQLWSNLLLQPAHAFVFAFFVLFAGIKPNFWLMMALFVGLNTMTILVRQILGGETGGVGSGISSVLGISALMGIARMGIQAARHGAMMRTIRKETDDIEDALRDRPGGAYGIPGGTTDAAGTAQAGSAGAVSNTASFIRVKDKYAPLIHNPGIAKTYRSIGAAIKGAAATYGTALGAAAAGTLTGAAFGDASPGTQFGGLGGMTLGLGAGGRFYNILDAHADTHEKGFPFNPENPSENPDYYRSEVDKRFGIYDYGTQMMDPEAAAAIGRNKWGAPGAIAYRAASFWHRNIQAKFKPKARENLKKAIDAREKVEDMRMMTIRDAENVKHITNTVELLERRAAKARAEGDIKQAEKHEEVLQAFKLELLQKQAQLSEHYTGMQELMLKHGIRPYAHYGVDASLEKSLK</sequence>
<feature type="transmembrane region" description="Helical" evidence="2">
    <location>
        <begin position="241"/>
        <end position="261"/>
    </location>
</feature>
<organism evidence="3 4">
    <name type="scientific">Koleobacter methoxysyntrophicus</name>
    <dbReference type="NCBI Taxonomy" id="2751313"/>
    <lineage>
        <taxon>Bacteria</taxon>
        <taxon>Bacillati</taxon>
        <taxon>Bacillota</taxon>
        <taxon>Clostridia</taxon>
        <taxon>Koleobacterales</taxon>
        <taxon>Koleobacteraceae</taxon>
        <taxon>Koleobacter</taxon>
    </lineage>
</organism>
<accession>A0A8A0RU17</accession>
<dbReference type="KEGG" id="kme:H0A61_03046"/>
<feature type="transmembrane region" description="Helical" evidence="2">
    <location>
        <begin position="159"/>
        <end position="187"/>
    </location>
</feature>
<gene>
    <name evidence="3" type="ORF">H0A61_03046</name>
</gene>
<keyword evidence="2" id="KW-0472">Membrane</keyword>
<feature type="transmembrane region" description="Helical" evidence="2">
    <location>
        <begin position="214"/>
        <end position="234"/>
    </location>
</feature>
<evidence type="ECO:0000313" key="3">
    <source>
        <dbReference type="EMBL" id="QSQ10636.1"/>
    </source>
</evidence>
<dbReference type="EMBL" id="CP059066">
    <property type="protein sequence ID" value="QSQ10636.1"/>
    <property type="molecule type" value="Genomic_DNA"/>
</dbReference>
<evidence type="ECO:0008006" key="5">
    <source>
        <dbReference type="Google" id="ProtNLM"/>
    </source>
</evidence>
<proteinExistence type="predicted"/>
<feature type="transmembrane region" description="Helical" evidence="2">
    <location>
        <begin position="123"/>
        <end position="147"/>
    </location>
</feature>
<dbReference type="Proteomes" id="UP000662904">
    <property type="component" value="Chromosome"/>
</dbReference>
<feature type="coiled-coil region" evidence="1">
    <location>
        <begin position="597"/>
        <end position="643"/>
    </location>
</feature>
<keyword evidence="1" id="KW-0175">Coiled coil</keyword>
<dbReference type="AlphaFoldDB" id="A0A8A0RU17"/>
<protein>
    <recommendedName>
        <fullName evidence="5">TrbL/VirB6 plasmid conjugal transfer protein</fullName>
    </recommendedName>
</protein>
<keyword evidence="2" id="KW-0812">Transmembrane</keyword>
<reference evidence="3" key="1">
    <citation type="submission" date="2020-07" db="EMBL/GenBank/DDBJ databases">
        <title>Koleobacter methoxysyntrophicus gen. nov., sp. nov., a novel anaerobic bacterium isolated from deep subsurface oil field and proposal of Koleobacterales ord. nov. in the phylum Firmicutes.</title>
        <authorList>
            <person name="Sakamoto S."/>
            <person name="Tamaki H."/>
        </authorList>
    </citation>
    <scope>NUCLEOTIDE SEQUENCE</scope>
    <source>
        <strain evidence="3">NRmbB1</strain>
    </source>
</reference>